<keyword evidence="3" id="KW-1185">Reference proteome</keyword>
<dbReference type="Proteomes" id="UP000335636">
    <property type="component" value="Unassembled WGS sequence"/>
</dbReference>
<feature type="compositionally biased region" description="Polar residues" evidence="1">
    <location>
        <begin position="106"/>
        <end position="123"/>
    </location>
</feature>
<sequence>MSPTPHPSSSISTGCLRHWSSYISGNSRAQQATHGRSPLFSVLFPLDSLRAIQEPKGCPNPDKDREDPCRSWILQGAVLPGKVIQVVPPLQGGVHTPIQPCPGGMTQKTPLSRTKLTHSISPS</sequence>
<protein>
    <submittedName>
        <fullName evidence="2">Uncharacterized protein</fullName>
    </submittedName>
</protein>
<comment type="caution">
    <text evidence="2">The sequence shown here is derived from an EMBL/GenBank/DDBJ whole genome shotgun (WGS) entry which is preliminary data.</text>
</comment>
<organism evidence="2 3">
    <name type="scientific">Marmota monax</name>
    <name type="common">Woodchuck</name>
    <dbReference type="NCBI Taxonomy" id="9995"/>
    <lineage>
        <taxon>Eukaryota</taxon>
        <taxon>Metazoa</taxon>
        <taxon>Chordata</taxon>
        <taxon>Craniata</taxon>
        <taxon>Vertebrata</taxon>
        <taxon>Euteleostomi</taxon>
        <taxon>Mammalia</taxon>
        <taxon>Eutheria</taxon>
        <taxon>Euarchontoglires</taxon>
        <taxon>Glires</taxon>
        <taxon>Rodentia</taxon>
        <taxon>Sciuromorpha</taxon>
        <taxon>Sciuridae</taxon>
        <taxon>Xerinae</taxon>
        <taxon>Marmotini</taxon>
        <taxon>Marmota</taxon>
    </lineage>
</organism>
<reference evidence="2" key="1">
    <citation type="submission" date="2019-04" db="EMBL/GenBank/DDBJ databases">
        <authorList>
            <person name="Alioto T."/>
            <person name="Alioto T."/>
        </authorList>
    </citation>
    <scope>NUCLEOTIDE SEQUENCE [LARGE SCALE GENOMIC DNA]</scope>
</reference>
<evidence type="ECO:0000256" key="1">
    <source>
        <dbReference type="SAM" id="MobiDB-lite"/>
    </source>
</evidence>
<name>A0A5E4BG54_MARMO</name>
<gene>
    <name evidence="2" type="ORF">MONAX_5E036936</name>
</gene>
<dbReference type="EMBL" id="CABDUW010000438">
    <property type="protein sequence ID" value="VTJ68673.1"/>
    <property type="molecule type" value="Genomic_DNA"/>
</dbReference>
<accession>A0A5E4BG54</accession>
<evidence type="ECO:0000313" key="3">
    <source>
        <dbReference type="Proteomes" id="UP000335636"/>
    </source>
</evidence>
<proteinExistence type="predicted"/>
<evidence type="ECO:0000313" key="2">
    <source>
        <dbReference type="EMBL" id="VTJ68673.1"/>
    </source>
</evidence>
<feature type="region of interest" description="Disordered" evidence="1">
    <location>
        <begin position="99"/>
        <end position="123"/>
    </location>
</feature>
<dbReference type="AlphaFoldDB" id="A0A5E4BG54"/>